<dbReference type="EMBL" id="MU167272">
    <property type="protein sequence ID" value="KAG0145665.1"/>
    <property type="molecule type" value="Genomic_DNA"/>
</dbReference>
<protein>
    <submittedName>
        <fullName evidence="1">Uncharacterized protein</fullName>
    </submittedName>
</protein>
<comment type="caution">
    <text evidence="1">The sequence shown here is derived from an EMBL/GenBank/DDBJ whole genome shotgun (WGS) entry which is preliminary data.</text>
</comment>
<gene>
    <name evidence="1" type="ORF">CROQUDRAFT_93523</name>
</gene>
<evidence type="ECO:0000313" key="2">
    <source>
        <dbReference type="Proteomes" id="UP000886653"/>
    </source>
</evidence>
<dbReference type="AlphaFoldDB" id="A0A9P6NF29"/>
<proteinExistence type="predicted"/>
<keyword evidence="2" id="KW-1185">Reference proteome</keyword>
<accession>A0A9P6NF29</accession>
<reference evidence="1" key="1">
    <citation type="submission" date="2013-11" db="EMBL/GenBank/DDBJ databases">
        <title>Genome sequence of the fusiform rust pathogen reveals effectors for host alternation and coevolution with pine.</title>
        <authorList>
            <consortium name="DOE Joint Genome Institute"/>
            <person name="Smith K."/>
            <person name="Pendleton A."/>
            <person name="Kubisiak T."/>
            <person name="Anderson C."/>
            <person name="Salamov A."/>
            <person name="Aerts A."/>
            <person name="Riley R."/>
            <person name="Clum A."/>
            <person name="Lindquist E."/>
            <person name="Ence D."/>
            <person name="Campbell M."/>
            <person name="Kronenberg Z."/>
            <person name="Feau N."/>
            <person name="Dhillon B."/>
            <person name="Hamelin R."/>
            <person name="Burleigh J."/>
            <person name="Smith J."/>
            <person name="Yandell M."/>
            <person name="Nelson C."/>
            <person name="Grigoriev I."/>
            <person name="Davis J."/>
        </authorList>
    </citation>
    <scope>NUCLEOTIDE SEQUENCE</scope>
    <source>
        <strain evidence="1">G11</strain>
    </source>
</reference>
<evidence type="ECO:0000313" key="1">
    <source>
        <dbReference type="EMBL" id="KAG0145665.1"/>
    </source>
</evidence>
<organism evidence="1 2">
    <name type="scientific">Cronartium quercuum f. sp. fusiforme G11</name>
    <dbReference type="NCBI Taxonomy" id="708437"/>
    <lineage>
        <taxon>Eukaryota</taxon>
        <taxon>Fungi</taxon>
        <taxon>Dikarya</taxon>
        <taxon>Basidiomycota</taxon>
        <taxon>Pucciniomycotina</taxon>
        <taxon>Pucciniomycetes</taxon>
        <taxon>Pucciniales</taxon>
        <taxon>Coleosporiaceae</taxon>
        <taxon>Cronartium</taxon>
    </lineage>
</organism>
<sequence length="58" mass="6348">MPDAIQKLHHLVESALPLPRGGGGTIQVESDAAANIRILMARILEMDQHQDMSQMPSK</sequence>
<dbReference type="Proteomes" id="UP000886653">
    <property type="component" value="Unassembled WGS sequence"/>
</dbReference>
<name>A0A9P6NF29_9BASI</name>